<evidence type="ECO:0000256" key="6">
    <source>
        <dbReference type="RuleBase" id="RU003355"/>
    </source>
</evidence>
<evidence type="ECO:0000313" key="11">
    <source>
        <dbReference type="Proteomes" id="UP000231019"/>
    </source>
</evidence>
<dbReference type="PROSITE" id="PS00138">
    <property type="entry name" value="SUBTILASE_SER"/>
    <property type="match status" value="1"/>
</dbReference>
<dbReference type="InterPro" id="IPR000209">
    <property type="entry name" value="Peptidase_S8/S53_dom"/>
</dbReference>
<evidence type="ECO:0000256" key="4">
    <source>
        <dbReference type="ARBA" id="ARBA00022825"/>
    </source>
</evidence>
<evidence type="ECO:0000256" key="2">
    <source>
        <dbReference type="ARBA" id="ARBA00022670"/>
    </source>
</evidence>
<feature type="chain" id="PRO_5014908730" description="Peptidase S8/S53 domain-containing protein" evidence="8">
    <location>
        <begin position="19"/>
        <end position="521"/>
    </location>
</feature>
<dbReference type="InterPro" id="IPR023828">
    <property type="entry name" value="Peptidase_S8_Ser-AS"/>
</dbReference>
<gene>
    <name evidence="10" type="ORF">COW36_14930</name>
</gene>
<feature type="active site" description="Charge relay system" evidence="5">
    <location>
        <position position="190"/>
    </location>
</feature>
<dbReference type="PROSITE" id="PS00137">
    <property type="entry name" value="SUBTILASE_HIS"/>
    <property type="match status" value="1"/>
</dbReference>
<dbReference type="InterPro" id="IPR036852">
    <property type="entry name" value="Peptidase_S8/S53_dom_sf"/>
</dbReference>
<dbReference type="PROSITE" id="PS00136">
    <property type="entry name" value="SUBTILASE_ASP"/>
    <property type="match status" value="1"/>
</dbReference>
<evidence type="ECO:0000256" key="5">
    <source>
        <dbReference type="PROSITE-ProRule" id="PRU01240"/>
    </source>
</evidence>
<feature type="compositionally biased region" description="Polar residues" evidence="7">
    <location>
        <begin position="58"/>
        <end position="85"/>
    </location>
</feature>
<accession>A0A2M7G2R6</accession>
<dbReference type="PRINTS" id="PR00723">
    <property type="entry name" value="SUBTILISIN"/>
</dbReference>
<dbReference type="InterPro" id="IPR023827">
    <property type="entry name" value="Peptidase_S8_Asp-AS"/>
</dbReference>
<evidence type="ECO:0000313" key="10">
    <source>
        <dbReference type="EMBL" id="PIW16005.1"/>
    </source>
</evidence>
<dbReference type="Proteomes" id="UP000231019">
    <property type="component" value="Unassembled WGS sequence"/>
</dbReference>
<feature type="active site" description="Charge relay system" evidence="5">
    <location>
        <position position="223"/>
    </location>
</feature>
<sequence length="521" mass="55823">MKRSSPLLLTGILSLVTACSSQLPLPVGQVSKLQTFSQQKSVLVKTETGQLRKYRLNQQKDQAQKQTRAANLSKNSSLRSFSTSPAVPDPEQRTAPVNPPAILPVPVLADIQSPFPSLPDAPPLFDSPAQTAPSAPGQEPSAGSPQTPGSGVGNGNFRYDDLMWHLRKTQAPKAWQITRGNPEQIVAVIDTGLDYFHPAFRGRALMGFDFASNDPDPMDEAAHGTHVAGIVAGNDANIQGIAPGVKLLAIKVFSAQGFAQGDFTLARAIRYAVENGASVINLSLGSPTLYDCGAYSDYIRSINSAIDEAYSQGVSIVTAAGNEGLDFINGRCSVQQNVNQIPVIATNELDQLAPFSNSANNSHPKAVSAPGVNIFSSIPMRLVCNEQRCEMPYDYMDGTSMASPVVAGALALIRSAMYEDYVRTILRRNSRVAQGAPAQKVLSFREFFHEQSAIAQAQLSLAIKPAQLAERLLFSHTNQPSRKIPQGLIYEGSRDPVFGFGRVDIGSSVEAASRVFTLAGL</sequence>
<evidence type="ECO:0000259" key="9">
    <source>
        <dbReference type="Pfam" id="PF00082"/>
    </source>
</evidence>
<feature type="active site" description="Charge relay system" evidence="5">
    <location>
        <position position="400"/>
    </location>
</feature>
<dbReference type="PROSITE" id="PS51892">
    <property type="entry name" value="SUBTILASE"/>
    <property type="match status" value="1"/>
</dbReference>
<protein>
    <recommendedName>
        <fullName evidence="9">Peptidase S8/S53 domain-containing protein</fullName>
    </recommendedName>
</protein>
<dbReference type="AlphaFoldDB" id="A0A2M7G2R6"/>
<dbReference type="InterPro" id="IPR015500">
    <property type="entry name" value="Peptidase_S8_subtilisin-rel"/>
</dbReference>
<evidence type="ECO:0000256" key="3">
    <source>
        <dbReference type="ARBA" id="ARBA00022801"/>
    </source>
</evidence>
<dbReference type="PROSITE" id="PS51257">
    <property type="entry name" value="PROKAR_LIPOPROTEIN"/>
    <property type="match status" value="1"/>
</dbReference>
<proteinExistence type="inferred from homology"/>
<keyword evidence="2 5" id="KW-0645">Protease</keyword>
<comment type="similarity">
    <text evidence="1 5 6">Belongs to the peptidase S8 family.</text>
</comment>
<dbReference type="SUPFAM" id="SSF52743">
    <property type="entry name" value="Subtilisin-like"/>
    <property type="match status" value="1"/>
</dbReference>
<dbReference type="PANTHER" id="PTHR43806">
    <property type="entry name" value="PEPTIDASE S8"/>
    <property type="match status" value="1"/>
</dbReference>
<organism evidence="10 11">
    <name type="scientific">bacterium (Candidatus Blackallbacteria) CG17_big_fil_post_rev_8_21_14_2_50_48_46</name>
    <dbReference type="NCBI Taxonomy" id="2014261"/>
    <lineage>
        <taxon>Bacteria</taxon>
        <taxon>Candidatus Blackallbacteria</taxon>
    </lineage>
</organism>
<keyword evidence="4 5" id="KW-0720">Serine protease</keyword>
<evidence type="ECO:0000256" key="8">
    <source>
        <dbReference type="SAM" id="SignalP"/>
    </source>
</evidence>
<feature type="signal peptide" evidence="8">
    <location>
        <begin position="1"/>
        <end position="18"/>
    </location>
</feature>
<dbReference type="EMBL" id="PFFQ01000041">
    <property type="protein sequence ID" value="PIW16005.1"/>
    <property type="molecule type" value="Genomic_DNA"/>
</dbReference>
<feature type="region of interest" description="Disordered" evidence="7">
    <location>
        <begin position="116"/>
        <end position="155"/>
    </location>
</feature>
<dbReference type="Gene3D" id="3.40.50.200">
    <property type="entry name" value="Peptidase S8/S53 domain"/>
    <property type="match status" value="1"/>
</dbReference>
<dbReference type="GO" id="GO:0006508">
    <property type="term" value="P:proteolysis"/>
    <property type="evidence" value="ECO:0007669"/>
    <property type="project" value="UniProtKB-KW"/>
</dbReference>
<evidence type="ECO:0000256" key="7">
    <source>
        <dbReference type="SAM" id="MobiDB-lite"/>
    </source>
</evidence>
<dbReference type="InterPro" id="IPR022398">
    <property type="entry name" value="Peptidase_S8_His-AS"/>
</dbReference>
<name>A0A2M7G2R6_9BACT</name>
<dbReference type="GO" id="GO:0004252">
    <property type="term" value="F:serine-type endopeptidase activity"/>
    <property type="evidence" value="ECO:0007669"/>
    <property type="project" value="UniProtKB-UniRule"/>
</dbReference>
<keyword evidence="8" id="KW-0732">Signal</keyword>
<reference evidence="10 11" key="1">
    <citation type="submission" date="2017-09" db="EMBL/GenBank/DDBJ databases">
        <title>Depth-based differentiation of microbial function through sediment-hosted aquifers and enrichment of novel symbionts in the deep terrestrial subsurface.</title>
        <authorList>
            <person name="Probst A.J."/>
            <person name="Ladd B."/>
            <person name="Jarett J.K."/>
            <person name="Geller-Mcgrath D.E."/>
            <person name="Sieber C.M."/>
            <person name="Emerson J.B."/>
            <person name="Anantharaman K."/>
            <person name="Thomas B.C."/>
            <person name="Malmstrom R."/>
            <person name="Stieglmeier M."/>
            <person name="Klingl A."/>
            <person name="Woyke T."/>
            <person name="Ryan C.M."/>
            <person name="Banfield J.F."/>
        </authorList>
    </citation>
    <scope>NUCLEOTIDE SEQUENCE [LARGE SCALE GENOMIC DNA]</scope>
    <source>
        <strain evidence="10">CG17_big_fil_post_rev_8_21_14_2_50_48_46</strain>
    </source>
</reference>
<dbReference type="InterPro" id="IPR050131">
    <property type="entry name" value="Peptidase_S8_subtilisin-like"/>
</dbReference>
<evidence type="ECO:0000256" key="1">
    <source>
        <dbReference type="ARBA" id="ARBA00011073"/>
    </source>
</evidence>
<feature type="domain" description="Peptidase S8/S53" evidence="9">
    <location>
        <begin position="184"/>
        <end position="417"/>
    </location>
</feature>
<keyword evidence="3 5" id="KW-0378">Hydrolase</keyword>
<dbReference type="PANTHER" id="PTHR43806:SF11">
    <property type="entry name" value="CEREVISIN-RELATED"/>
    <property type="match status" value="1"/>
</dbReference>
<comment type="caution">
    <text evidence="10">The sequence shown here is derived from an EMBL/GenBank/DDBJ whole genome shotgun (WGS) entry which is preliminary data.</text>
</comment>
<dbReference type="Pfam" id="PF00082">
    <property type="entry name" value="Peptidase_S8"/>
    <property type="match status" value="1"/>
</dbReference>
<feature type="region of interest" description="Disordered" evidence="7">
    <location>
        <begin position="58"/>
        <end position="99"/>
    </location>
</feature>